<feature type="transmembrane region" description="Helical" evidence="2">
    <location>
        <begin position="96"/>
        <end position="114"/>
    </location>
</feature>
<sequence>MAQQGLTRYDGSTFRPIRRIENPTQPIIPRFSMPGETYPHQELSIIPRSPFYGEPRIGTPPQKPPEPVQMNPEPSDDWEESLFNNQSIGVHRFSYLFNKIPGIVLIMLGAWILFGRGTGPTDDLCKHANGTNGCLVGAEKAMGVSSFTAGIITTISVVAVSQNHNYDLSNAHFQSVLRMIASVFHIIMSLVVTVFSAISLAELNDKSEPNYPTCYPINCLSLNERIGHSGTLLGISLLILVLSIVSIFFGMVGVAQINKDKRVRKEARQRRQYVEYAASPGSQYHF</sequence>
<feature type="transmembrane region" description="Helical" evidence="2">
    <location>
        <begin position="141"/>
        <end position="160"/>
    </location>
</feature>
<feature type="region of interest" description="Disordered" evidence="1">
    <location>
        <begin position="52"/>
        <end position="78"/>
    </location>
</feature>
<protein>
    <submittedName>
        <fullName evidence="4">Uncharacterized protein</fullName>
    </submittedName>
</protein>
<dbReference type="Proteomes" id="UP000887540">
    <property type="component" value="Unplaced"/>
</dbReference>
<keyword evidence="3" id="KW-1185">Reference proteome</keyword>
<evidence type="ECO:0000313" key="4">
    <source>
        <dbReference type="WBParaSite" id="ACRNAN_scaffold7692.g6688.t1"/>
    </source>
</evidence>
<dbReference type="WBParaSite" id="ACRNAN_scaffold7692.g6688.t1">
    <property type="protein sequence ID" value="ACRNAN_scaffold7692.g6688.t1"/>
    <property type="gene ID" value="ACRNAN_scaffold7692.g6688"/>
</dbReference>
<evidence type="ECO:0000313" key="3">
    <source>
        <dbReference type="Proteomes" id="UP000887540"/>
    </source>
</evidence>
<name>A0A914EGV4_9BILA</name>
<evidence type="ECO:0000256" key="2">
    <source>
        <dbReference type="SAM" id="Phobius"/>
    </source>
</evidence>
<feature type="transmembrane region" description="Helical" evidence="2">
    <location>
        <begin position="232"/>
        <end position="255"/>
    </location>
</feature>
<keyword evidence="2" id="KW-0472">Membrane</keyword>
<dbReference type="AlphaFoldDB" id="A0A914EGV4"/>
<keyword evidence="2" id="KW-0812">Transmembrane</keyword>
<evidence type="ECO:0000256" key="1">
    <source>
        <dbReference type="SAM" id="MobiDB-lite"/>
    </source>
</evidence>
<feature type="transmembrane region" description="Helical" evidence="2">
    <location>
        <begin position="180"/>
        <end position="201"/>
    </location>
</feature>
<accession>A0A914EGV4</accession>
<keyword evidence="2" id="KW-1133">Transmembrane helix</keyword>
<organism evidence="3 4">
    <name type="scientific">Acrobeloides nanus</name>
    <dbReference type="NCBI Taxonomy" id="290746"/>
    <lineage>
        <taxon>Eukaryota</taxon>
        <taxon>Metazoa</taxon>
        <taxon>Ecdysozoa</taxon>
        <taxon>Nematoda</taxon>
        <taxon>Chromadorea</taxon>
        <taxon>Rhabditida</taxon>
        <taxon>Tylenchina</taxon>
        <taxon>Cephalobomorpha</taxon>
        <taxon>Cephaloboidea</taxon>
        <taxon>Cephalobidae</taxon>
        <taxon>Acrobeloides</taxon>
    </lineage>
</organism>
<proteinExistence type="predicted"/>
<reference evidence="4" key="1">
    <citation type="submission" date="2022-11" db="UniProtKB">
        <authorList>
            <consortium name="WormBaseParasite"/>
        </authorList>
    </citation>
    <scope>IDENTIFICATION</scope>
</reference>